<proteinExistence type="predicted"/>
<organism evidence="3 4">
    <name type="scientific">Hoylesella saccharolytica F0055</name>
    <dbReference type="NCBI Taxonomy" id="1127699"/>
    <lineage>
        <taxon>Bacteria</taxon>
        <taxon>Pseudomonadati</taxon>
        <taxon>Bacteroidota</taxon>
        <taxon>Bacteroidia</taxon>
        <taxon>Bacteroidales</taxon>
        <taxon>Prevotellaceae</taxon>
        <taxon>Hoylesella</taxon>
    </lineage>
</organism>
<keyword evidence="1" id="KW-0472">Membrane</keyword>
<comment type="caution">
    <text evidence="3">The sequence shown here is derived from an EMBL/GenBank/DDBJ whole genome shotgun (WGS) entry which is preliminary data.</text>
</comment>
<evidence type="ECO:0000313" key="3">
    <source>
        <dbReference type="EMBL" id="EKX98443.1"/>
    </source>
</evidence>
<name>L1N4M3_9BACT</name>
<feature type="transmembrane region" description="Helical" evidence="1">
    <location>
        <begin position="21"/>
        <end position="40"/>
    </location>
</feature>
<dbReference type="Proteomes" id="UP000010433">
    <property type="component" value="Unassembled WGS sequence"/>
</dbReference>
<dbReference type="Pfam" id="PF14378">
    <property type="entry name" value="PAP2_3"/>
    <property type="match status" value="1"/>
</dbReference>
<dbReference type="SUPFAM" id="SSF48317">
    <property type="entry name" value="Acid phosphatase/Vanadium-dependent haloperoxidase"/>
    <property type="match status" value="1"/>
</dbReference>
<keyword evidence="1" id="KW-1133">Transmembrane helix</keyword>
<reference evidence="3 4" key="1">
    <citation type="submission" date="2012-05" db="EMBL/GenBank/DDBJ databases">
        <authorList>
            <person name="Weinstock G."/>
            <person name="Sodergren E."/>
            <person name="Lobos E.A."/>
            <person name="Fulton L."/>
            <person name="Fulton R."/>
            <person name="Courtney L."/>
            <person name="Fronick C."/>
            <person name="O'Laughlin M."/>
            <person name="Godfrey J."/>
            <person name="Wilson R.M."/>
            <person name="Miner T."/>
            <person name="Farmer C."/>
            <person name="Delehaunty K."/>
            <person name="Cordes M."/>
            <person name="Minx P."/>
            <person name="Tomlinson C."/>
            <person name="Chen J."/>
            <person name="Wollam A."/>
            <person name="Pepin K.H."/>
            <person name="Bhonagiri V."/>
            <person name="Zhang X."/>
            <person name="Suruliraj S."/>
            <person name="Warren W."/>
            <person name="Mitreva M."/>
            <person name="Mardis E.R."/>
            <person name="Wilson R.K."/>
        </authorList>
    </citation>
    <scope>NUCLEOTIDE SEQUENCE [LARGE SCALE GENOMIC DNA]</scope>
    <source>
        <strain evidence="3 4">F0055</strain>
    </source>
</reference>
<dbReference type="PATRIC" id="fig|1127699.3.peg.1809"/>
<evidence type="ECO:0000313" key="4">
    <source>
        <dbReference type="Proteomes" id="UP000010433"/>
    </source>
</evidence>
<dbReference type="EMBL" id="AMEP01000113">
    <property type="protein sequence ID" value="EKX98443.1"/>
    <property type="molecule type" value="Genomic_DNA"/>
</dbReference>
<sequence length="327" mass="37898">MALTMKEIKKYFAIEKKPRRGLMALEWVVLIYLLLTLLMVCFTYTKLANPEAMIWGRIRVVAITLALWGVYRLIPCRITRFARVGAQLMLLSWWYPDTYELNRILPNLDHIFARAEQSLFGFQPALEFSRVLPGHIFSELMDMGYASYFPMIATVTAFYFLCRYTEFERATFVIIASFFIFYVIFIALPVTGPQYYYPAVGFDEIARGVFPNVHDYFNTHNERMVSPGYHDGFFYQMVEQAHEAGERPTAAFPSSHVGISTVIMLLAWRTGNRRLFYILLPFFVLMFFSTVYIMAHYAIDAIAGLITGVLLYVSLMALSRKMKTSDR</sequence>
<feature type="domain" description="Inositolphosphotransferase Aur1/Ipt1" evidence="2">
    <location>
        <begin position="115"/>
        <end position="312"/>
    </location>
</feature>
<keyword evidence="4" id="KW-1185">Reference proteome</keyword>
<feature type="transmembrane region" description="Helical" evidence="1">
    <location>
        <begin position="250"/>
        <end position="268"/>
    </location>
</feature>
<gene>
    <name evidence="3" type="ORF">HMPREF9151_01972</name>
</gene>
<dbReference type="Gene3D" id="1.20.144.10">
    <property type="entry name" value="Phosphatidic acid phosphatase type 2/haloperoxidase"/>
    <property type="match status" value="1"/>
</dbReference>
<dbReference type="InterPro" id="IPR036938">
    <property type="entry name" value="PAP2/HPO_sf"/>
</dbReference>
<evidence type="ECO:0000256" key="1">
    <source>
        <dbReference type="SAM" id="Phobius"/>
    </source>
</evidence>
<protein>
    <submittedName>
        <fullName evidence="3">PAP2 family protein</fullName>
    </submittedName>
</protein>
<dbReference type="InterPro" id="IPR026841">
    <property type="entry name" value="Aur1/Ipt1"/>
</dbReference>
<feature type="transmembrane region" description="Helical" evidence="1">
    <location>
        <begin position="275"/>
        <end position="295"/>
    </location>
</feature>
<dbReference type="GO" id="GO:0016020">
    <property type="term" value="C:membrane"/>
    <property type="evidence" value="ECO:0007669"/>
    <property type="project" value="UniProtKB-SubCell"/>
</dbReference>
<feature type="transmembrane region" description="Helical" evidence="1">
    <location>
        <begin position="301"/>
        <end position="318"/>
    </location>
</feature>
<feature type="transmembrane region" description="Helical" evidence="1">
    <location>
        <begin position="52"/>
        <end position="71"/>
    </location>
</feature>
<accession>L1N4M3</accession>
<dbReference type="HOGENOM" id="CLU_062218_0_0_10"/>
<dbReference type="STRING" id="1127699.HMPREF9151_01972"/>
<feature type="transmembrane region" description="Helical" evidence="1">
    <location>
        <begin position="169"/>
        <end position="188"/>
    </location>
</feature>
<dbReference type="AlphaFoldDB" id="L1N4M3"/>
<keyword evidence="1" id="KW-0812">Transmembrane</keyword>
<evidence type="ECO:0000259" key="2">
    <source>
        <dbReference type="Pfam" id="PF14378"/>
    </source>
</evidence>